<accession>A0A232EIE0</accession>
<evidence type="ECO:0000313" key="2">
    <source>
        <dbReference type="Proteomes" id="UP000215335"/>
    </source>
</evidence>
<evidence type="ECO:0000313" key="1">
    <source>
        <dbReference type="EMBL" id="OXU18139.1"/>
    </source>
</evidence>
<proteinExistence type="predicted"/>
<dbReference type="EMBL" id="NNAY01004255">
    <property type="protein sequence ID" value="OXU18139.1"/>
    <property type="molecule type" value="Genomic_DNA"/>
</dbReference>
<keyword evidence="2" id="KW-1185">Reference proteome</keyword>
<organism evidence="1 2">
    <name type="scientific">Trichomalopsis sarcophagae</name>
    <dbReference type="NCBI Taxonomy" id="543379"/>
    <lineage>
        <taxon>Eukaryota</taxon>
        <taxon>Metazoa</taxon>
        <taxon>Ecdysozoa</taxon>
        <taxon>Arthropoda</taxon>
        <taxon>Hexapoda</taxon>
        <taxon>Insecta</taxon>
        <taxon>Pterygota</taxon>
        <taxon>Neoptera</taxon>
        <taxon>Endopterygota</taxon>
        <taxon>Hymenoptera</taxon>
        <taxon>Apocrita</taxon>
        <taxon>Proctotrupomorpha</taxon>
        <taxon>Chalcidoidea</taxon>
        <taxon>Pteromalidae</taxon>
        <taxon>Pteromalinae</taxon>
        <taxon>Trichomalopsis</taxon>
    </lineage>
</organism>
<comment type="caution">
    <text evidence="1">The sequence shown here is derived from an EMBL/GenBank/DDBJ whole genome shotgun (WGS) entry which is preliminary data.</text>
</comment>
<dbReference type="Proteomes" id="UP000215335">
    <property type="component" value="Unassembled WGS sequence"/>
</dbReference>
<sequence length="134" mass="16030">MLSFVELYEEREEVKRSLDIMKSSPSIGPVNYYIPKLGDVRKVCARVMKRMTIRTRWTYYTECRARRCTTCSRRELWCCRVGAEKKKETEEVAEEVMQQQEVVHADEDTTMIDLVEREEQQEEVEMHQEEAELQ</sequence>
<protein>
    <submittedName>
        <fullName evidence="1">Uncharacterized protein</fullName>
    </submittedName>
</protein>
<name>A0A232EIE0_9HYME</name>
<gene>
    <name evidence="1" type="ORF">TSAR_004316</name>
</gene>
<dbReference type="AlphaFoldDB" id="A0A232EIE0"/>
<reference evidence="1 2" key="1">
    <citation type="journal article" date="2017" name="Curr. Biol.">
        <title>The Evolution of Venom by Co-option of Single-Copy Genes.</title>
        <authorList>
            <person name="Martinson E.O."/>
            <person name="Mrinalini"/>
            <person name="Kelkar Y.D."/>
            <person name="Chang C.H."/>
            <person name="Werren J.H."/>
        </authorList>
    </citation>
    <scope>NUCLEOTIDE SEQUENCE [LARGE SCALE GENOMIC DNA]</scope>
    <source>
        <strain evidence="1 2">Alberta</strain>
        <tissue evidence="1">Whole body</tissue>
    </source>
</reference>